<keyword evidence="3" id="KW-1185">Reference proteome</keyword>
<feature type="transmembrane region" description="Helical" evidence="1">
    <location>
        <begin position="39"/>
        <end position="56"/>
    </location>
</feature>
<keyword evidence="1" id="KW-0472">Membrane</keyword>
<dbReference type="InterPro" id="IPR007563">
    <property type="entry name" value="DUF554"/>
</dbReference>
<evidence type="ECO:0000313" key="3">
    <source>
        <dbReference type="Proteomes" id="UP000254651"/>
    </source>
</evidence>
<dbReference type="EMBL" id="UGQS01000002">
    <property type="protein sequence ID" value="STZ77081.1"/>
    <property type="molecule type" value="Genomic_DNA"/>
</dbReference>
<evidence type="ECO:0000256" key="1">
    <source>
        <dbReference type="SAM" id="Phobius"/>
    </source>
</evidence>
<dbReference type="PANTHER" id="PTHR36111">
    <property type="entry name" value="INNER MEMBRANE PROTEIN-RELATED"/>
    <property type="match status" value="1"/>
</dbReference>
<reference evidence="2 3" key="1">
    <citation type="submission" date="2018-06" db="EMBL/GenBank/DDBJ databases">
        <authorList>
            <consortium name="Pathogen Informatics"/>
            <person name="Doyle S."/>
        </authorList>
    </citation>
    <scope>NUCLEOTIDE SEQUENCE [LARGE SCALE GENOMIC DNA]</scope>
    <source>
        <strain evidence="2 3">NCTC10295</strain>
    </source>
</reference>
<keyword evidence="1" id="KW-0812">Transmembrane</keyword>
<evidence type="ECO:0000313" key="2">
    <source>
        <dbReference type="EMBL" id="STZ77081.1"/>
    </source>
</evidence>
<feature type="transmembrane region" description="Helical" evidence="1">
    <location>
        <begin position="12"/>
        <end position="33"/>
    </location>
</feature>
<dbReference type="PANTHER" id="PTHR36111:SF2">
    <property type="entry name" value="INNER MEMBRANE PROTEIN"/>
    <property type="match status" value="1"/>
</dbReference>
<feature type="transmembrane region" description="Helical" evidence="1">
    <location>
        <begin position="86"/>
        <end position="108"/>
    </location>
</feature>
<accession>A0A378UKQ4</accession>
<proteinExistence type="predicted"/>
<sequence>MSGDPSVLYIKAILDAFTAAIFAITLGIMVAFIAIPQTLVQLTLFFLAMLVLPLTTPDMRADFSALGGLMMLMTGFRIMGIKSFPVANMLPGLLLVMPVSHFWAVYIAH</sequence>
<protein>
    <submittedName>
        <fullName evidence="2">Protein of uncharacterized function (DUF554)</fullName>
    </submittedName>
</protein>
<gene>
    <name evidence="2" type="ORF">NCTC10295_01882</name>
</gene>
<name>A0A378UKQ4_BERDE</name>
<organism evidence="2 3">
    <name type="scientific">Bergeriella denitrificans</name>
    <name type="common">Neisseria denitrificans</name>
    <dbReference type="NCBI Taxonomy" id="494"/>
    <lineage>
        <taxon>Bacteria</taxon>
        <taxon>Pseudomonadati</taxon>
        <taxon>Pseudomonadota</taxon>
        <taxon>Betaproteobacteria</taxon>
        <taxon>Neisseriales</taxon>
        <taxon>Neisseriaceae</taxon>
        <taxon>Bergeriella</taxon>
    </lineage>
</organism>
<feature type="transmembrane region" description="Helical" evidence="1">
    <location>
        <begin position="63"/>
        <end position="80"/>
    </location>
</feature>
<dbReference type="Proteomes" id="UP000254651">
    <property type="component" value="Unassembled WGS sequence"/>
</dbReference>
<keyword evidence="1" id="KW-1133">Transmembrane helix</keyword>
<dbReference type="AlphaFoldDB" id="A0A378UKQ4"/>
<dbReference type="Pfam" id="PF04474">
    <property type="entry name" value="DUF554"/>
    <property type="match status" value="1"/>
</dbReference>